<feature type="domain" description="Ion transport" evidence="16">
    <location>
        <begin position="470"/>
        <end position="671"/>
    </location>
</feature>
<dbReference type="RefSeq" id="XP_009056514.1">
    <property type="nucleotide sequence ID" value="XM_009058266.1"/>
</dbReference>
<keyword evidence="18" id="KW-1185">Reference proteome</keyword>
<gene>
    <name evidence="17" type="ORF">LOTGIDRAFT_216486</name>
</gene>
<evidence type="ECO:0000256" key="7">
    <source>
        <dbReference type="ARBA" id="ARBA00022737"/>
    </source>
</evidence>
<keyword evidence="12" id="KW-0407">Ion channel</keyword>
<dbReference type="InterPro" id="IPR024862">
    <property type="entry name" value="TRPV"/>
</dbReference>
<keyword evidence="8" id="KW-0106">Calcium</keyword>
<dbReference type="CTD" id="20246640"/>
<dbReference type="GO" id="GO:0005886">
    <property type="term" value="C:plasma membrane"/>
    <property type="evidence" value="ECO:0007669"/>
    <property type="project" value="UniProtKB-SubCell"/>
</dbReference>
<dbReference type="EMBL" id="KB202014">
    <property type="protein sequence ID" value="ESO92828.1"/>
    <property type="molecule type" value="Genomic_DNA"/>
</dbReference>
<keyword evidence="6 15" id="KW-0812">Transmembrane</keyword>
<feature type="transmembrane region" description="Helical" evidence="15">
    <location>
        <begin position="638"/>
        <end position="661"/>
    </location>
</feature>
<dbReference type="GeneID" id="20246640"/>
<dbReference type="OMA" id="CDEYYGE"/>
<keyword evidence="2" id="KW-0813">Transport</keyword>
<keyword evidence="5" id="KW-0107">Calcium channel</keyword>
<keyword evidence="10" id="KW-0406">Ion transport</keyword>
<feature type="transmembrane region" description="Helical" evidence="15">
    <location>
        <begin position="574"/>
        <end position="595"/>
    </location>
</feature>
<dbReference type="PANTHER" id="PTHR10582:SF28">
    <property type="entry name" value="NANCHUNG, ISOFORM B"/>
    <property type="match status" value="1"/>
</dbReference>
<evidence type="ECO:0000256" key="15">
    <source>
        <dbReference type="SAM" id="Phobius"/>
    </source>
</evidence>
<feature type="repeat" description="ANK" evidence="13">
    <location>
        <begin position="278"/>
        <end position="310"/>
    </location>
</feature>
<evidence type="ECO:0000256" key="1">
    <source>
        <dbReference type="ARBA" id="ARBA00004651"/>
    </source>
</evidence>
<dbReference type="HOGENOM" id="CLU_004840_1_0_1"/>
<dbReference type="STRING" id="225164.V3ZN78"/>
<evidence type="ECO:0000256" key="12">
    <source>
        <dbReference type="ARBA" id="ARBA00023303"/>
    </source>
</evidence>
<dbReference type="InterPro" id="IPR005821">
    <property type="entry name" value="Ion_trans_dom"/>
</dbReference>
<feature type="compositionally biased region" description="Basic and acidic residues" evidence="14">
    <location>
        <begin position="720"/>
        <end position="733"/>
    </location>
</feature>
<feature type="transmembrane region" description="Helical" evidence="15">
    <location>
        <begin position="467"/>
        <end position="486"/>
    </location>
</feature>
<organism evidence="17 18">
    <name type="scientific">Lottia gigantea</name>
    <name type="common">Giant owl limpet</name>
    <dbReference type="NCBI Taxonomy" id="225164"/>
    <lineage>
        <taxon>Eukaryota</taxon>
        <taxon>Metazoa</taxon>
        <taxon>Spiralia</taxon>
        <taxon>Lophotrochozoa</taxon>
        <taxon>Mollusca</taxon>
        <taxon>Gastropoda</taxon>
        <taxon>Patellogastropoda</taxon>
        <taxon>Lottioidea</taxon>
        <taxon>Lottiidae</taxon>
        <taxon>Lottia</taxon>
    </lineage>
</organism>
<dbReference type="GO" id="GO:0098703">
    <property type="term" value="P:calcium ion import across plasma membrane"/>
    <property type="evidence" value="ECO:0007669"/>
    <property type="project" value="TreeGrafter"/>
</dbReference>
<keyword evidence="3" id="KW-1003">Cell membrane</keyword>
<dbReference type="GO" id="GO:0005262">
    <property type="term" value="F:calcium channel activity"/>
    <property type="evidence" value="ECO:0007669"/>
    <property type="project" value="UniProtKB-KW"/>
</dbReference>
<dbReference type="PROSITE" id="PS50297">
    <property type="entry name" value="ANK_REP_REGION"/>
    <property type="match status" value="1"/>
</dbReference>
<feature type="transmembrane region" description="Helical" evidence="15">
    <location>
        <begin position="536"/>
        <end position="553"/>
    </location>
</feature>
<dbReference type="SUPFAM" id="SSF48403">
    <property type="entry name" value="Ankyrin repeat"/>
    <property type="match status" value="1"/>
</dbReference>
<evidence type="ECO:0000313" key="18">
    <source>
        <dbReference type="Proteomes" id="UP000030746"/>
    </source>
</evidence>
<dbReference type="SMART" id="SM00248">
    <property type="entry name" value="ANK"/>
    <property type="match status" value="5"/>
</dbReference>
<evidence type="ECO:0000256" key="8">
    <source>
        <dbReference type="ARBA" id="ARBA00022837"/>
    </source>
</evidence>
<feature type="transmembrane region" description="Helical" evidence="15">
    <location>
        <begin position="405"/>
        <end position="425"/>
    </location>
</feature>
<evidence type="ECO:0000256" key="5">
    <source>
        <dbReference type="ARBA" id="ARBA00022673"/>
    </source>
</evidence>
<keyword evidence="11 15" id="KW-0472">Membrane</keyword>
<evidence type="ECO:0000256" key="10">
    <source>
        <dbReference type="ARBA" id="ARBA00023065"/>
    </source>
</evidence>
<dbReference type="Proteomes" id="UP000030746">
    <property type="component" value="Unassembled WGS sequence"/>
</dbReference>
<dbReference type="OrthoDB" id="533508at2759"/>
<dbReference type="Gene3D" id="1.25.40.20">
    <property type="entry name" value="Ankyrin repeat-containing domain"/>
    <property type="match status" value="1"/>
</dbReference>
<keyword evidence="13" id="KW-0040">ANK repeat</keyword>
<accession>V3ZN78</accession>
<feature type="region of interest" description="Disordered" evidence="14">
    <location>
        <begin position="720"/>
        <end position="748"/>
    </location>
</feature>
<keyword evidence="9 15" id="KW-1133">Transmembrane helix</keyword>
<evidence type="ECO:0000313" key="17">
    <source>
        <dbReference type="EMBL" id="ESO92828.1"/>
    </source>
</evidence>
<evidence type="ECO:0000256" key="4">
    <source>
        <dbReference type="ARBA" id="ARBA00022568"/>
    </source>
</evidence>
<evidence type="ECO:0000259" key="16">
    <source>
        <dbReference type="Pfam" id="PF00520"/>
    </source>
</evidence>
<dbReference type="InterPro" id="IPR002110">
    <property type="entry name" value="Ankyrin_rpt"/>
</dbReference>
<protein>
    <recommendedName>
        <fullName evidence="16">Ion transport domain-containing protein</fullName>
    </recommendedName>
</protein>
<comment type="subcellular location">
    <subcellularLocation>
        <location evidence="1">Cell membrane</location>
        <topology evidence="1">Multi-pass membrane protein</topology>
    </subcellularLocation>
</comment>
<evidence type="ECO:0000256" key="9">
    <source>
        <dbReference type="ARBA" id="ARBA00022989"/>
    </source>
</evidence>
<feature type="repeat" description="ANK" evidence="13">
    <location>
        <begin position="168"/>
        <end position="194"/>
    </location>
</feature>
<evidence type="ECO:0000256" key="11">
    <source>
        <dbReference type="ARBA" id="ARBA00023136"/>
    </source>
</evidence>
<dbReference type="FunFam" id="1.25.40.20:FF:000181">
    <property type="entry name" value="Nanchung, isoform A"/>
    <property type="match status" value="1"/>
</dbReference>
<dbReference type="Pfam" id="PF12796">
    <property type="entry name" value="Ank_2"/>
    <property type="match status" value="2"/>
</dbReference>
<sequence length="770" mass="88881">MGNAAPVSREVKNQGQGQELYDLVNMKGGGTLIELMKKARETNDYTELDTEIDKIGEKYLYEDKDCSITVSELINFRNKNDKSKLDLFTNRIKQKKQDVQNSMKKQKATVFEQKNDICWKIDKRGTVGETILHLCFLNISRAHSDLAKRLIKKYPKIINDIYAGDEYYGENVLHMAIVNEDPAMVKFLLDHGADCRSRACGNFFFPDDQKKSRTDNPYHEWVDVSRKTNYEGHVYLGEYPLSFAACLGQEECVRLLIAKDRSINSGSQNYLANLQDANGNTVLHMLVIQDKKSMFDIVYELGGSLNIRNRQGLTPLTLAAKLARKDMYEHILEKERKEFWKYGNVTCAGYPLDHIDTISTGGEINFNSALNLIVYGEEQGHIDMMEGLVENLLREKWKTFIRYRFYRRFIVFSLYFLAFTAAFFLRPGKDLCLIATNTTNINYCDIHAENRTMDPCYLLVPYRNEDIVRLTLEVCVLVAAIVYILLSMREIKHQGFKCFFNTLVRAPAKALFLLSCIFVLLMLPGRASCSHQYEDYMAVFAILCTAPYFLFFCRGFRTVGPFVVMIYKMIKGDLLRFVIIYVIFLIGFSQAMFIVFREVENSPFNSIGESIVAMFVMSVGQFADFYDSLIESKHMIMGRIIFMVYMVLVTLLLVNMLIAMMGNTYQLIASTEKEWLRQWAKIVLVVEQSVSEEKRLLKQKLYSEPSSSVPNGRVLVVRSHQTDKDREEEERLRQFHKQQQKKKKKKIKIRQISSPQLFSESDAAVGKINI</sequence>
<reference evidence="17 18" key="1">
    <citation type="journal article" date="2013" name="Nature">
        <title>Insights into bilaterian evolution from three spiralian genomes.</title>
        <authorList>
            <person name="Simakov O."/>
            <person name="Marletaz F."/>
            <person name="Cho S.J."/>
            <person name="Edsinger-Gonzales E."/>
            <person name="Havlak P."/>
            <person name="Hellsten U."/>
            <person name="Kuo D.H."/>
            <person name="Larsson T."/>
            <person name="Lv J."/>
            <person name="Arendt D."/>
            <person name="Savage R."/>
            <person name="Osoegawa K."/>
            <person name="de Jong P."/>
            <person name="Grimwood J."/>
            <person name="Chapman J.A."/>
            <person name="Shapiro H."/>
            <person name="Aerts A."/>
            <person name="Otillar R.P."/>
            <person name="Terry A.Y."/>
            <person name="Boore J.L."/>
            <person name="Grigoriev I.V."/>
            <person name="Lindberg D.R."/>
            <person name="Seaver E.C."/>
            <person name="Weisblat D.A."/>
            <person name="Putnam N.H."/>
            <person name="Rokhsar D.S."/>
        </authorList>
    </citation>
    <scope>NUCLEOTIDE SEQUENCE [LARGE SCALE GENOMIC DNA]</scope>
</reference>
<name>V3ZN78_LOTGI</name>
<evidence type="ECO:0000256" key="14">
    <source>
        <dbReference type="SAM" id="MobiDB-lite"/>
    </source>
</evidence>
<evidence type="ECO:0000256" key="2">
    <source>
        <dbReference type="ARBA" id="ARBA00022448"/>
    </source>
</evidence>
<keyword evidence="4" id="KW-0109">Calcium transport</keyword>
<feature type="compositionally biased region" description="Basic residues" evidence="14">
    <location>
        <begin position="734"/>
        <end position="748"/>
    </location>
</feature>
<dbReference type="PANTHER" id="PTHR10582">
    <property type="entry name" value="TRANSIENT RECEPTOR POTENTIAL ION CHANNEL PROTEIN"/>
    <property type="match status" value="1"/>
</dbReference>
<evidence type="ECO:0000256" key="13">
    <source>
        <dbReference type="PROSITE-ProRule" id="PRU00023"/>
    </source>
</evidence>
<keyword evidence="7" id="KW-0677">Repeat</keyword>
<dbReference type="Gene3D" id="1.10.287.70">
    <property type="match status" value="1"/>
</dbReference>
<dbReference type="AlphaFoldDB" id="V3ZN78"/>
<proteinExistence type="predicted"/>
<evidence type="ECO:0000256" key="6">
    <source>
        <dbReference type="ARBA" id="ARBA00022692"/>
    </source>
</evidence>
<feature type="transmembrane region" description="Helical" evidence="15">
    <location>
        <begin position="506"/>
        <end position="524"/>
    </location>
</feature>
<dbReference type="KEGG" id="lgi:LOTGIDRAFT_216486"/>
<evidence type="ECO:0000256" key="3">
    <source>
        <dbReference type="ARBA" id="ARBA00022475"/>
    </source>
</evidence>
<dbReference type="InterPro" id="IPR036770">
    <property type="entry name" value="Ankyrin_rpt-contain_sf"/>
</dbReference>
<dbReference type="Pfam" id="PF00520">
    <property type="entry name" value="Ion_trans"/>
    <property type="match status" value="1"/>
</dbReference>
<dbReference type="PROSITE" id="PS50088">
    <property type="entry name" value="ANK_REPEAT"/>
    <property type="match status" value="2"/>
</dbReference>